<comment type="caution">
    <text evidence="1">The sequence shown here is derived from an EMBL/GenBank/DDBJ whole genome shotgun (WGS) entry which is preliminary data.</text>
</comment>
<organism evidence="1 2">
    <name type="scientific">Duncaniella muris</name>
    <dbReference type="NCBI Taxonomy" id="2094150"/>
    <lineage>
        <taxon>Bacteria</taxon>
        <taxon>Pseudomonadati</taxon>
        <taxon>Bacteroidota</taxon>
        <taxon>Bacteroidia</taxon>
        <taxon>Bacteroidales</taxon>
        <taxon>Muribaculaceae</taxon>
        <taxon>Duncaniella</taxon>
    </lineage>
</organism>
<dbReference type="EMBL" id="PUEC01000046">
    <property type="protein sequence ID" value="PWB00338.1"/>
    <property type="molecule type" value="Genomic_DNA"/>
</dbReference>
<evidence type="ECO:0000313" key="1">
    <source>
        <dbReference type="EMBL" id="PWB00338.1"/>
    </source>
</evidence>
<dbReference type="RefSeq" id="WP_107033380.1">
    <property type="nucleotide sequence ID" value="NZ_PUEC01000046.1"/>
</dbReference>
<keyword evidence="2" id="KW-1185">Reference proteome</keyword>
<sequence length="259" mass="29817">MKQTSAFHFIPQFNASRLSFDDVVESVKQHINSLSENKQKKLKDELGNGLANLTTKEQLDMYISSYGEIHRQKLQIAYDRIPHKVWSEGSISVVDYGCGQCIAEMVLSDFLKNHYIDNDKISDFTVIEPSKASLTLGLQYLEQFYENSKITAYNVSAGQLTEDDIRPQSDTVIHLFSNVLDIIEFERHNIASILNSDMSHNHILVCVSPFYQENGRGALMDEFGNMLRSMRCEYKLEKHTDDWENPFSCQVRIFVSAYY</sequence>
<proteinExistence type="predicted"/>
<accession>A0A2V1IHX5</accession>
<protein>
    <recommendedName>
        <fullName evidence="3">Methyltransferase domain-containing protein</fullName>
    </recommendedName>
</protein>
<name>A0A2V1IHX5_9BACT</name>
<dbReference type="Proteomes" id="UP000244905">
    <property type="component" value="Unassembled WGS sequence"/>
</dbReference>
<evidence type="ECO:0008006" key="3">
    <source>
        <dbReference type="Google" id="ProtNLM"/>
    </source>
</evidence>
<evidence type="ECO:0000313" key="2">
    <source>
        <dbReference type="Proteomes" id="UP000244905"/>
    </source>
</evidence>
<dbReference type="AlphaFoldDB" id="A0A2V1IHX5"/>
<dbReference type="GeneID" id="82527268"/>
<reference evidence="2" key="1">
    <citation type="submission" date="2018-02" db="EMBL/GenBank/DDBJ databases">
        <authorList>
            <person name="Clavel T."/>
            <person name="Strowig T."/>
        </authorList>
    </citation>
    <scope>NUCLEOTIDE SEQUENCE [LARGE SCALE GENOMIC DNA]</scope>
    <source>
        <strain evidence="2">DSM 103720</strain>
    </source>
</reference>
<gene>
    <name evidence="1" type="ORF">C5O23_13170</name>
</gene>